<evidence type="ECO:0000259" key="2">
    <source>
        <dbReference type="Pfam" id="PF00561"/>
    </source>
</evidence>
<dbReference type="PANTHER" id="PTHR43265:SF1">
    <property type="entry name" value="ESTERASE ESTD"/>
    <property type="match status" value="1"/>
</dbReference>
<dbReference type="PROSITE" id="PS00708">
    <property type="entry name" value="PRO_ENDOPEP_SER"/>
    <property type="match status" value="1"/>
</dbReference>
<proteinExistence type="predicted"/>
<gene>
    <name evidence="4" type="ORF">LZ495_08455</name>
</gene>
<dbReference type="PANTHER" id="PTHR43265">
    <property type="entry name" value="ESTERASE ESTD"/>
    <property type="match status" value="1"/>
</dbReference>
<reference evidence="4" key="1">
    <citation type="submission" date="2022-01" db="EMBL/GenBank/DDBJ databases">
        <title>Genome-Based Taxonomic Classification of the Phylum Actinobacteria.</title>
        <authorList>
            <person name="Gao Y."/>
        </authorList>
    </citation>
    <scope>NUCLEOTIDE SEQUENCE</scope>
    <source>
        <strain evidence="4">KLBMP 8922</strain>
    </source>
</reference>
<dbReference type="Proteomes" id="UP001165378">
    <property type="component" value="Unassembled WGS sequence"/>
</dbReference>
<keyword evidence="5" id="KW-1185">Reference proteome</keyword>
<dbReference type="InterPro" id="IPR002471">
    <property type="entry name" value="Pept_S9_AS"/>
</dbReference>
<protein>
    <submittedName>
        <fullName evidence="4">Alpha/beta fold hydrolase</fullName>
    </submittedName>
</protein>
<dbReference type="Pfam" id="PF20434">
    <property type="entry name" value="BD-FAE"/>
    <property type="match status" value="1"/>
</dbReference>
<dbReference type="Pfam" id="PF00561">
    <property type="entry name" value="Abhydrolase_1"/>
    <property type="match status" value="1"/>
</dbReference>
<keyword evidence="1 4" id="KW-0378">Hydrolase</keyword>
<evidence type="ECO:0000256" key="1">
    <source>
        <dbReference type="ARBA" id="ARBA00022801"/>
    </source>
</evidence>
<dbReference type="GO" id="GO:0006508">
    <property type="term" value="P:proteolysis"/>
    <property type="evidence" value="ECO:0007669"/>
    <property type="project" value="InterPro"/>
</dbReference>
<sequence>MNDRSLTIPGDSGDIPAALATPPGNGPFPAVLLLHGTASHRDEVGGMFSRLAAALAARGVASLRIDFAGCGASTRPQTDLTVTGELADAHAAYRWLSAREDIDDTRVACLGFSQGGMIAALLARAEPRLAALGWWSCGPAAQPGPAFAFLAPAFAGDADHVTADLGFTTFTFSRTWWHEIQRLDLDAALAAFDRPILALAGSADTLIDPAASAALLRATPATDLTFTELAGADHIFGVLDPDRDQSTPVVAATADWFADRLAATPTAVPPMSAAEAELMRFADHEFPRAETLEDRVRFRDGLVARIRGFRPLMIDVEVPRRDGPVPVVAWLHGGAWMWGTNKHVATPIDTERIREELLAAGIAFASIQYRLSGEAPWPAQLHDTKSAIRWLKYHADRLGIDPGRVAAWGESAGGHLAALLATTGHRPDLEGDLGVATGTSRIHAAVSWYGPTDLTAMLEHGFAEPVRDLLADRPGLARQASPLHQAGPDTAPMLLVHGTEDTPVPAAHSRQLADACIRHGVPAELVLVPEAGHAFAGADHIPYTELTVAYLRRVLRSSSAAATAAAATDAATGAPA</sequence>
<name>A0AA41PWK4_9ACTN</name>
<dbReference type="InterPro" id="IPR029058">
    <property type="entry name" value="AB_hydrolase_fold"/>
</dbReference>
<organism evidence="4 5">
    <name type="scientific">Yinghuangia soli</name>
    <dbReference type="NCBI Taxonomy" id="2908204"/>
    <lineage>
        <taxon>Bacteria</taxon>
        <taxon>Bacillati</taxon>
        <taxon>Actinomycetota</taxon>
        <taxon>Actinomycetes</taxon>
        <taxon>Kitasatosporales</taxon>
        <taxon>Streptomycetaceae</taxon>
        <taxon>Yinghuangia</taxon>
    </lineage>
</organism>
<dbReference type="Gene3D" id="3.40.50.1820">
    <property type="entry name" value="alpha/beta hydrolase"/>
    <property type="match status" value="2"/>
</dbReference>
<feature type="domain" description="BD-FAE-like" evidence="3">
    <location>
        <begin position="315"/>
        <end position="514"/>
    </location>
</feature>
<dbReference type="GO" id="GO:0052689">
    <property type="term" value="F:carboxylic ester hydrolase activity"/>
    <property type="evidence" value="ECO:0007669"/>
    <property type="project" value="TreeGrafter"/>
</dbReference>
<dbReference type="InterPro" id="IPR000073">
    <property type="entry name" value="AB_hydrolase_1"/>
</dbReference>
<dbReference type="AlphaFoldDB" id="A0AA41PWK4"/>
<feature type="domain" description="AB hydrolase-1" evidence="2">
    <location>
        <begin position="29"/>
        <end position="163"/>
    </location>
</feature>
<evidence type="ECO:0000259" key="3">
    <source>
        <dbReference type="Pfam" id="PF20434"/>
    </source>
</evidence>
<dbReference type="InterPro" id="IPR053145">
    <property type="entry name" value="AB_hydrolase_Est10"/>
</dbReference>
<dbReference type="GO" id="GO:0004252">
    <property type="term" value="F:serine-type endopeptidase activity"/>
    <property type="evidence" value="ECO:0007669"/>
    <property type="project" value="InterPro"/>
</dbReference>
<dbReference type="RefSeq" id="WP_235051386.1">
    <property type="nucleotide sequence ID" value="NZ_JAKFHA010000003.1"/>
</dbReference>
<evidence type="ECO:0000313" key="5">
    <source>
        <dbReference type="Proteomes" id="UP001165378"/>
    </source>
</evidence>
<comment type="caution">
    <text evidence="4">The sequence shown here is derived from an EMBL/GenBank/DDBJ whole genome shotgun (WGS) entry which is preliminary data.</text>
</comment>
<dbReference type="SUPFAM" id="SSF53474">
    <property type="entry name" value="alpha/beta-Hydrolases"/>
    <property type="match status" value="2"/>
</dbReference>
<dbReference type="InterPro" id="IPR049492">
    <property type="entry name" value="BD-FAE-like_dom"/>
</dbReference>
<evidence type="ECO:0000313" key="4">
    <source>
        <dbReference type="EMBL" id="MCF2527243.1"/>
    </source>
</evidence>
<dbReference type="EMBL" id="JAKFHA010000003">
    <property type="protein sequence ID" value="MCF2527243.1"/>
    <property type="molecule type" value="Genomic_DNA"/>
</dbReference>
<accession>A0AA41PWK4</accession>